<dbReference type="Pfam" id="PF16135">
    <property type="entry name" value="TDBD"/>
    <property type="match status" value="1"/>
</dbReference>
<dbReference type="PANTHER" id="PTHR46309:SF12">
    <property type="entry name" value="GB|AAC80581.1"/>
    <property type="match status" value="1"/>
</dbReference>
<evidence type="ECO:0000256" key="1">
    <source>
        <dbReference type="ARBA" id="ARBA00004123"/>
    </source>
</evidence>
<dbReference type="Pfam" id="PF22970">
    <property type="entry name" value="DUF7028"/>
    <property type="match status" value="2"/>
</dbReference>
<dbReference type="InterPro" id="IPR042163">
    <property type="entry name" value="PHF12"/>
</dbReference>
<dbReference type="GO" id="GO:0016747">
    <property type="term" value="F:acyltransferase activity, transferring groups other than amino-acyl groups"/>
    <property type="evidence" value="ECO:0007669"/>
    <property type="project" value="InterPro"/>
</dbReference>
<dbReference type="SMART" id="SM00249">
    <property type="entry name" value="PHD"/>
    <property type="match status" value="2"/>
</dbReference>
<dbReference type="InterPro" id="IPR019787">
    <property type="entry name" value="Znf_PHD-finger"/>
</dbReference>
<dbReference type="InterPro" id="IPR059153">
    <property type="entry name" value="NSD_PHD-1st"/>
</dbReference>
<sequence length="796" mass="90053">MLLFKRKDDDTDNILSKYLRIRKNKSCSNKLIGEELRKHLLDIGWKTKVHKFRNQSRTDYISSEGKICRSLVDVCTYLLTPQTKDDDDDDVKAHCNQDVEKGLFDSWMKSSKLDSTSNHAAAAGNCSLKIKFKISSPALVKFNEDVPSPRSKVAEKELHSRGRKRSRAELLDDSALEIKPEYCPQAVVKLYELGPKPKSAQELRAKARNHLAAMGWKLWYMAKGNGRELRYSSPNGKTYSSLRTACMGCIKQGLSLGGRPVSPELNTQCKEKLTGSSGLSQSTELDEYGTMEVSNVKEPQKKKRRKPNIVPLTKQDIIASCCSTIEHVFNQDAHSQELKKQRAQAIPKKGVCSDGSHLTHVTRSKKRARQVLAPNPEFYTPRTVLTWLIESNVVQPRTKVYYGSGKDQHKVVQGRITRDGIKCSCCQTVYGISGFQAHAGGTCPRPATNIFLEDGRSLSECQKQMVPDSELKCFTSNRIKTSQFPFKNDRICSVCHYGGDLLLCDKCPSAFHLNCIGLEKLPKGKWFCSSCQCGVCCQTEVKRSVHQFTEMEVIRCDQCEREYHVGCLRERGMLKFVSGSDENWFCSGGCEKVYIGLHSLLGRSIAVGKDNLSWSILKFSKDAYDKDADMETMIEHHNKLSVALEVMHECFEPIKEPHTKDLVKNVLFNRRSTLKRLDFQGFYTVLLEKEEELISVATIRVYGGKVAEVPLVATRLQYRRKGMCRILMNLLESKLAGLGVERLFLPAIPQVLHAWTTSFGFTKITKSERLKYLEYTFLDFQDTTMCHKVLCILLGS</sequence>
<accession>A0A7J6UYP8</accession>
<reference evidence="10 11" key="1">
    <citation type="submission" date="2020-06" db="EMBL/GenBank/DDBJ databases">
        <title>Transcriptomic and genomic resources for Thalictrum thalictroides and T. hernandezii: Facilitating candidate gene discovery in an emerging model plant lineage.</title>
        <authorList>
            <person name="Arias T."/>
            <person name="Riano-Pachon D.M."/>
            <person name="Di Stilio V.S."/>
        </authorList>
    </citation>
    <scope>NUCLEOTIDE SEQUENCE [LARGE SCALE GENOMIC DNA]</scope>
    <source>
        <strain evidence="11">cv. WT478/WT964</strain>
        <tissue evidence="10">Leaves</tissue>
    </source>
</reference>
<dbReference type="Pfam" id="PF23209">
    <property type="entry name" value="IDM1_C"/>
    <property type="match status" value="1"/>
</dbReference>
<gene>
    <name evidence="10" type="ORF">FRX31_032625</name>
</gene>
<dbReference type="Gene3D" id="3.30.40.10">
    <property type="entry name" value="Zinc/RING finger domain, C3HC4 (zinc finger)"/>
    <property type="match status" value="2"/>
</dbReference>
<name>A0A7J6UYP8_THATH</name>
<dbReference type="GO" id="GO:0006357">
    <property type="term" value="P:regulation of transcription by RNA polymerase II"/>
    <property type="evidence" value="ECO:0007669"/>
    <property type="project" value="TreeGrafter"/>
</dbReference>
<evidence type="ECO:0000259" key="9">
    <source>
        <dbReference type="PROSITE" id="PS51186"/>
    </source>
</evidence>
<evidence type="ECO:0000256" key="6">
    <source>
        <dbReference type="PROSITE-ProRule" id="PRU00146"/>
    </source>
</evidence>
<dbReference type="SUPFAM" id="SSF57903">
    <property type="entry name" value="FYVE/PHD zinc finger"/>
    <property type="match status" value="2"/>
</dbReference>
<feature type="domain" description="N-acetyltransferase" evidence="9">
    <location>
        <begin position="646"/>
        <end position="779"/>
    </location>
</feature>
<evidence type="ECO:0000256" key="2">
    <source>
        <dbReference type="ARBA" id="ARBA00022723"/>
    </source>
</evidence>
<dbReference type="InterPro" id="IPR016181">
    <property type="entry name" value="Acyl_CoA_acyltransferase"/>
</dbReference>
<protein>
    <submittedName>
        <fullName evidence="10">Increased dna methylation</fullName>
    </submittedName>
</protein>
<dbReference type="SUPFAM" id="SSF55729">
    <property type="entry name" value="Acyl-CoA N-acyltransferases (Nat)"/>
    <property type="match status" value="1"/>
</dbReference>
<evidence type="ECO:0000259" key="8">
    <source>
        <dbReference type="PROSITE" id="PS50016"/>
    </source>
</evidence>
<keyword evidence="5" id="KW-0539">Nucleus</keyword>
<comment type="subcellular location">
    <subcellularLocation>
        <location evidence="1">Nucleus</location>
    </subcellularLocation>
</comment>
<dbReference type="PROSITE" id="PS51186">
    <property type="entry name" value="GNAT"/>
    <property type="match status" value="1"/>
</dbReference>
<dbReference type="InterPro" id="IPR000182">
    <property type="entry name" value="GNAT_dom"/>
</dbReference>
<feature type="region of interest" description="Disordered" evidence="7">
    <location>
        <begin position="288"/>
        <end position="308"/>
    </location>
</feature>
<dbReference type="InterPro" id="IPR054292">
    <property type="entry name" value="DUF7028"/>
</dbReference>
<dbReference type="InterPro" id="IPR032308">
    <property type="entry name" value="TDBD"/>
</dbReference>
<dbReference type="InterPro" id="IPR011011">
    <property type="entry name" value="Znf_FYVE_PHD"/>
</dbReference>
<dbReference type="InterPro" id="IPR013083">
    <property type="entry name" value="Znf_RING/FYVE/PHD"/>
</dbReference>
<dbReference type="GO" id="GO:0003714">
    <property type="term" value="F:transcription corepressor activity"/>
    <property type="evidence" value="ECO:0007669"/>
    <property type="project" value="InterPro"/>
</dbReference>
<dbReference type="PANTHER" id="PTHR46309">
    <property type="entry name" value="PHD FINGER PROTEIN 12"/>
    <property type="match status" value="1"/>
</dbReference>
<evidence type="ECO:0000256" key="3">
    <source>
        <dbReference type="ARBA" id="ARBA00022771"/>
    </source>
</evidence>
<evidence type="ECO:0000313" key="10">
    <source>
        <dbReference type="EMBL" id="KAF5177783.1"/>
    </source>
</evidence>
<keyword evidence="3 6" id="KW-0863">Zinc-finger</keyword>
<dbReference type="CDD" id="cd04301">
    <property type="entry name" value="NAT_SF"/>
    <property type="match status" value="1"/>
</dbReference>
<dbReference type="OrthoDB" id="1903104at2759"/>
<dbReference type="GO" id="GO:0008270">
    <property type="term" value="F:zinc ion binding"/>
    <property type="evidence" value="ECO:0007669"/>
    <property type="project" value="UniProtKB-KW"/>
</dbReference>
<dbReference type="PROSITE" id="PS50016">
    <property type="entry name" value="ZF_PHD_2"/>
    <property type="match status" value="1"/>
</dbReference>
<evidence type="ECO:0000256" key="5">
    <source>
        <dbReference type="ARBA" id="ARBA00023242"/>
    </source>
</evidence>
<dbReference type="EMBL" id="JABWDY010040923">
    <property type="protein sequence ID" value="KAF5177783.1"/>
    <property type="molecule type" value="Genomic_DNA"/>
</dbReference>
<keyword evidence="2" id="KW-0479">Metal-binding</keyword>
<keyword evidence="4" id="KW-0862">Zinc</keyword>
<dbReference type="InterPro" id="IPR001965">
    <property type="entry name" value="Znf_PHD"/>
</dbReference>
<dbReference type="InterPro" id="IPR056511">
    <property type="entry name" value="IDM1_C"/>
</dbReference>
<keyword evidence="11" id="KW-1185">Reference proteome</keyword>
<organism evidence="10 11">
    <name type="scientific">Thalictrum thalictroides</name>
    <name type="common">Rue-anemone</name>
    <name type="synonym">Anemone thalictroides</name>
    <dbReference type="NCBI Taxonomy" id="46969"/>
    <lineage>
        <taxon>Eukaryota</taxon>
        <taxon>Viridiplantae</taxon>
        <taxon>Streptophyta</taxon>
        <taxon>Embryophyta</taxon>
        <taxon>Tracheophyta</taxon>
        <taxon>Spermatophyta</taxon>
        <taxon>Magnoliopsida</taxon>
        <taxon>Ranunculales</taxon>
        <taxon>Ranunculaceae</taxon>
        <taxon>Thalictroideae</taxon>
        <taxon>Thalictrum</taxon>
    </lineage>
</organism>
<dbReference type="Proteomes" id="UP000554482">
    <property type="component" value="Unassembled WGS sequence"/>
</dbReference>
<dbReference type="GO" id="GO:0005634">
    <property type="term" value="C:nucleus"/>
    <property type="evidence" value="ECO:0007669"/>
    <property type="project" value="UniProtKB-SubCell"/>
</dbReference>
<proteinExistence type="predicted"/>
<comment type="caution">
    <text evidence="10">The sequence shown here is derived from an EMBL/GenBank/DDBJ whole genome shotgun (WGS) entry which is preliminary data.</text>
</comment>
<evidence type="ECO:0000313" key="11">
    <source>
        <dbReference type="Proteomes" id="UP000554482"/>
    </source>
</evidence>
<feature type="domain" description="PHD-type" evidence="8">
    <location>
        <begin position="489"/>
        <end position="534"/>
    </location>
</feature>
<dbReference type="AlphaFoldDB" id="A0A7J6UYP8"/>
<evidence type="ECO:0000256" key="7">
    <source>
        <dbReference type="SAM" id="MobiDB-lite"/>
    </source>
</evidence>
<evidence type="ECO:0000256" key="4">
    <source>
        <dbReference type="ARBA" id="ARBA00022833"/>
    </source>
</evidence>
<dbReference type="Gene3D" id="3.40.630.30">
    <property type="match status" value="1"/>
</dbReference>
<dbReference type="Pfam" id="PF23011">
    <property type="entry name" value="PHD-1st_NSD"/>
    <property type="match status" value="1"/>
</dbReference>